<comment type="pathway">
    <text evidence="3">Carbohydrate metabolism; tricarboxylic acid cycle; (S)-malate from fumarate: step 1/1.</text>
</comment>
<feature type="domain" description="Fumarate lyase N-terminal" evidence="4">
    <location>
        <begin position="12"/>
        <end position="342"/>
    </location>
</feature>
<accession>A0A291DZ68</accession>
<dbReference type="EC" id="4.2.1.2" evidence="3"/>
<dbReference type="InterPro" id="IPR022761">
    <property type="entry name" value="Fumarate_lyase_N"/>
</dbReference>
<keyword evidence="2 3" id="KW-0456">Lyase</keyword>
<dbReference type="PROSITE" id="PS00163">
    <property type="entry name" value="FUMARATE_LYASES"/>
    <property type="match status" value="1"/>
</dbReference>
<dbReference type="AlphaFoldDB" id="A0A291DZ68"/>
<dbReference type="InterPro" id="IPR000362">
    <property type="entry name" value="Fumarate_lyase_fam"/>
</dbReference>
<feature type="binding site" description="in site B" evidence="3">
    <location>
        <begin position="129"/>
        <end position="132"/>
    </location>
    <ligand>
        <name>substrate</name>
    </ligand>
</feature>
<sequence>MTSSRSEKDSMGPIDVPADKLWGAQTQRSLEHFRISTEKMPTELIRALALTKRAAAKVNVDLGLLPAERGTAIIAAADEVLAGKHPGEFPLAIWQTGSGTQSNMNMNEVLANRASEILGGVRGMERLVHPNDDVNKSQSSNDVFPTAMHVAAIIAVREHLLPQLNVLKQTLAQKADAFKDIVKIGRTHLQDATPLTLGQEISGWVAMLEHNLKHIDHSLPHLAELALGGTAVGTGLNTHPEYAVRVAKELADFTKQPFVTAPNKFEALATCDALVHAHGALKGLASSMMKIANDVRWLASGPRCGIGELSIPENEPGSSIMPGKVNPTQCEAVTMLCCQVLGNDVAVNIGGASGNFELNVYRPMVIHNFLQSVRLLADGMESFNEHCAVGIEPNRDRISQLLNESLMLVTALNTHIGYDKAAEIAKKAHKEGLTLKASALKLGYLTEEEFDAWVRPEDMVGSMKS</sequence>
<feature type="site" description="Important for catalytic activity" evidence="3">
    <location>
        <position position="331"/>
    </location>
</feature>
<name>A0A291DZ68_9ENTR</name>
<dbReference type="PRINTS" id="PR00149">
    <property type="entry name" value="FUMRATELYASE"/>
</dbReference>
<dbReference type="Pfam" id="PF00206">
    <property type="entry name" value="Lyase_1"/>
    <property type="match status" value="1"/>
</dbReference>
<feature type="binding site" evidence="3">
    <location>
        <position position="319"/>
    </location>
    <ligand>
        <name>substrate</name>
    </ligand>
</feature>
<dbReference type="Proteomes" id="UP000217979">
    <property type="component" value="Chromosome"/>
</dbReference>
<dbReference type="GO" id="GO:0006108">
    <property type="term" value="P:malate metabolic process"/>
    <property type="evidence" value="ECO:0007669"/>
    <property type="project" value="TreeGrafter"/>
</dbReference>
<dbReference type="SUPFAM" id="SSF48557">
    <property type="entry name" value="L-aspartase-like"/>
    <property type="match status" value="1"/>
</dbReference>
<comment type="miscellaneous">
    <text evidence="3">There are 2 substrate-binding sites: the catalytic A site, and the non-catalytic B site that may play a role in the transfer of substrate or product between the active site and the solvent. Alternatively, the B site may bind allosteric effectors.</text>
</comment>
<evidence type="ECO:0000313" key="7">
    <source>
        <dbReference type="Proteomes" id="UP000217979"/>
    </source>
</evidence>
<dbReference type="Pfam" id="PF10415">
    <property type="entry name" value="FumaraseC_C"/>
    <property type="match status" value="1"/>
</dbReference>
<dbReference type="EMBL" id="CP023525">
    <property type="protein sequence ID" value="ATF93003.1"/>
    <property type="molecule type" value="Genomic_DNA"/>
</dbReference>
<dbReference type="UniPathway" id="UPA00223">
    <property type="reaction ID" value="UER01007"/>
</dbReference>
<evidence type="ECO:0000259" key="5">
    <source>
        <dbReference type="Pfam" id="PF10415"/>
    </source>
</evidence>
<dbReference type="FunFam" id="1.20.200.10:FF:000001">
    <property type="entry name" value="Fumarate hydratase, mitochondrial"/>
    <property type="match status" value="1"/>
</dbReference>
<dbReference type="PRINTS" id="PR00145">
    <property type="entry name" value="ARGSUCLYASE"/>
</dbReference>
<gene>
    <name evidence="3 6" type="primary">fumC</name>
    <name evidence="6" type="ORF">CO704_13250</name>
</gene>
<dbReference type="GO" id="GO:0004333">
    <property type="term" value="F:fumarate hydratase activity"/>
    <property type="evidence" value="ECO:0007669"/>
    <property type="project" value="UniProtKB-UniRule"/>
</dbReference>
<proteinExistence type="inferred from homology"/>
<feature type="binding site" evidence="3">
    <location>
        <begin position="98"/>
        <end position="100"/>
    </location>
    <ligand>
        <name>substrate</name>
    </ligand>
</feature>
<dbReference type="NCBIfam" id="NF008909">
    <property type="entry name" value="PRK12273.1"/>
    <property type="match status" value="1"/>
</dbReference>
<feature type="binding site" evidence="3">
    <location>
        <begin position="324"/>
        <end position="326"/>
    </location>
    <ligand>
        <name>substrate</name>
    </ligand>
</feature>
<feature type="binding site" evidence="3">
    <location>
        <position position="187"/>
    </location>
    <ligand>
        <name>substrate</name>
    </ligand>
</feature>
<dbReference type="Gene3D" id="1.10.40.30">
    <property type="entry name" value="Fumarase/aspartase (C-terminal domain)"/>
    <property type="match status" value="1"/>
</dbReference>
<keyword evidence="3" id="KW-0816">Tricarboxylic acid cycle</keyword>
<dbReference type="CDD" id="cd01362">
    <property type="entry name" value="Fumarase_classII"/>
    <property type="match status" value="1"/>
</dbReference>
<evidence type="ECO:0000313" key="6">
    <source>
        <dbReference type="EMBL" id="ATF93003.1"/>
    </source>
</evidence>
<dbReference type="FunFam" id="1.10.40.30:FF:000002">
    <property type="entry name" value="Fumarate hydratase class II"/>
    <property type="match status" value="1"/>
</dbReference>
<comment type="similarity">
    <text evidence="1 3">Belongs to the class-II fumarase/aspartase family. Fumarase subfamily.</text>
</comment>
<dbReference type="HAMAP" id="MF_00743">
    <property type="entry name" value="FumaraseC"/>
    <property type="match status" value="1"/>
</dbReference>
<dbReference type="GO" id="GO:0005737">
    <property type="term" value="C:cytoplasm"/>
    <property type="evidence" value="ECO:0007669"/>
    <property type="project" value="UniProtKB-SubCell"/>
</dbReference>
<comment type="subcellular location">
    <subcellularLocation>
        <location evidence="3">Cytoplasm</location>
    </subcellularLocation>
</comment>
<dbReference type="PANTHER" id="PTHR11444">
    <property type="entry name" value="ASPARTATEAMMONIA/ARGININOSUCCINATE/ADENYLOSUCCINATE LYASE"/>
    <property type="match status" value="1"/>
</dbReference>
<dbReference type="Gene3D" id="1.10.275.10">
    <property type="entry name" value="Fumarase/aspartase (N-terminal domain)"/>
    <property type="match status" value="1"/>
</dbReference>
<evidence type="ECO:0000256" key="2">
    <source>
        <dbReference type="ARBA" id="ARBA00023239"/>
    </source>
</evidence>
<evidence type="ECO:0000256" key="1">
    <source>
        <dbReference type="ARBA" id="ARBA00009084"/>
    </source>
</evidence>
<feature type="active site" description="Proton donor/acceptor" evidence="3">
    <location>
        <position position="188"/>
    </location>
</feature>
<dbReference type="InterPro" id="IPR008948">
    <property type="entry name" value="L-Aspartase-like"/>
</dbReference>
<evidence type="ECO:0000256" key="3">
    <source>
        <dbReference type="HAMAP-Rule" id="MF_00743"/>
    </source>
</evidence>
<dbReference type="GO" id="GO:0042802">
    <property type="term" value="F:identical protein binding"/>
    <property type="evidence" value="ECO:0007669"/>
    <property type="project" value="UniProtKB-ARBA"/>
</dbReference>
<comment type="catalytic activity">
    <reaction evidence="3">
        <text>(S)-malate = fumarate + H2O</text>
        <dbReference type="Rhea" id="RHEA:12460"/>
        <dbReference type="ChEBI" id="CHEBI:15377"/>
        <dbReference type="ChEBI" id="CHEBI:15589"/>
        <dbReference type="ChEBI" id="CHEBI:29806"/>
        <dbReference type="EC" id="4.2.1.2"/>
    </reaction>
</comment>
<dbReference type="InterPro" id="IPR024083">
    <property type="entry name" value="Fumarase/histidase_N"/>
</dbReference>
<comment type="subunit">
    <text evidence="3">Homotetramer.</text>
</comment>
<dbReference type="RefSeq" id="WP_061273941.1">
    <property type="nucleotide sequence ID" value="NZ_CP023525.1"/>
</dbReference>
<dbReference type="InterPro" id="IPR005677">
    <property type="entry name" value="Fum_hydII"/>
</dbReference>
<dbReference type="InterPro" id="IPR018951">
    <property type="entry name" value="Fumarase_C_C"/>
</dbReference>
<dbReference type="NCBIfam" id="TIGR00979">
    <property type="entry name" value="fumC_II"/>
    <property type="match status" value="1"/>
</dbReference>
<feature type="domain" description="Fumarase C C-terminal" evidence="5">
    <location>
        <begin position="408"/>
        <end position="460"/>
    </location>
</feature>
<dbReference type="GO" id="GO:0006106">
    <property type="term" value="P:fumarate metabolic process"/>
    <property type="evidence" value="ECO:0007669"/>
    <property type="project" value="InterPro"/>
</dbReference>
<feature type="active site" evidence="3">
    <location>
        <position position="318"/>
    </location>
</feature>
<dbReference type="Gene3D" id="1.20.200.10">
    <property type="entry name" value="Fumarase/aspartase (Central domain)"/>
    <property type="match status" value="1"/>
</dbReference>
<dbReference type="InterPro" id="IPR020557">
    <property type="entry name" value="Fumarate_lyase_CS"/>
</dbReference>
<keyword evidence="3" id="KW-0963">Cytoplasm</keyword>
<evidence type="ECO:0000259" key="4">
    <source>
        <dbReference type="Pfam" id="PF00206"/>
    </source>
</evidence>
<feature type="binding site" evidence="3">
    <location>
        <begin position="139"/>
        <end position="141"/>
    </location>
    <ligand>
        <name>substrate</name>
    </ligand>
</feature>
<dbReference type="PANTHER" id="PTHR11444:SF1">
    <property type="entry name" value="FUMARATE HYDRATASE, MITOCHONDRIAL"/>
    <property type="match status" value="1"/>
</dbReference>
<dbReference type="GO" id="GO:0006099">
    <property type="term" value="P:tricarboxylic acid cycle"/>
    <property type="evidence" value="ECO:0007669"/>
    <property type="project" value="UniProtKB-UniRule"/>
</dbReference>
<comment type="function">
    <text evidence="3">Involved in the TCA cycle. Catalyzes the stereospecific interconversion of fumarate to L-malate.</text>
</comment>
<protein>
    <recommendedName>
        <fullName evidence="3">Fumarate hydratase class II</fullName>
        <shortName evidence="3">Fumarase C</shortName>
        <ecNumber evidence="3">4.2.1.2</ecNumber>
    </recommendedName>
    <alternativeName>
        <fullName evidence="3">Aerobic fumarase</fullName>
    </alternativeName>
    <alternativeName>
        <fullName evidence="3">Iron-independent fumarase</fullName>
    </alternativeName>
</protein>
<organism evidence="6 7">
    <name type="scientific">Cedecea neteri</name>
    <dbReference type="NCBI Taxonomy" id="158822"/>
    <lineage>
        <taxon>Bacteria</taxon>
        <taxon>Pseudomonadati</taxon>
        <taxon>Pseudomonadota</taxon>
        <taxon>Gammaproteobacteria</taxon>
        <taxon>Enterobacterales</taxon>
        <taxon>Enterobacteriaceae</taxon>
        <taxon>Cedecea</taxon>
    </lineage>
</organism>
<reference evidence="6 7" key="1">
    <citation type="submission" date="2017-09" db="EMBL/GenBank/DDBJ databases">
        <title>FDA dAtabase for Regulatory Grade micrObial Sequences (FDA-ARGOS): Supporting development and validation of Infectious Disease Dx tests.</title>
        <authorList>
            <person name="Minogue T."/>
            <person name="Wolcott M."/>
            <person name="Wasieloski L."/>
            <person name="Aguilar W."/>
            <person name="Moore D."/>
            <person name="Tallon L."/>
            <person name="Sadzewicz L."/>
            <person name="Ott S."/>
            <person name="Zhao X."/>
            <person name="Nagaraj S."/>
            <person name="Vavikolanu K."/>
            <person name="Aluvathingal J."/>
            <person name="Nadendla S."/>
            <person name="Sichtig H."/>
        </authorList>
    </citation>
    <scope>NUCLEOTIDE SEQUENCE [LARGE SCALE GENOMIC DNA]</scope>
    <source>
        <strain evidence="6 7">FDAARGOS_392</strain>
    </source>
</reference>
<dbReference type="FunFam" id="1.10.275.10:FF:000001">
    <property type="entry name" value="Fumarate hydratase, mitochondrial"/>
    <property type="match status" value="1"/>
</dbReference>